<keyword evidence="1" id="KW-0677">Repeat</keyword>
<feature type="domain" description="NACHT" evidence="2">
    <location>
        <begin position="202"/>
        <end position="345"/>
    </location>
</feature>
<accession>A0ABR1HHW8</accession>
<dbReference type="InterPro" id="IPR027417">
    <property type="entry name" value="P-loop_NTPase"/>
</dbReference>
<dbReference type="InterPro" id="IPR007111">
    <property type="entry name" value="NACHT_NTPase"/>
</dbReference>
<evidence type="ECO:0000259" key="2">
    <source>
        <dbReference type="PROSITE" id="PS50837"/>
    </source>
</evidence>
<dbReference type="Pfam" id="PF24883">
    <property type="entry name" value="NPHP3_N"/>
    <property type="match status" value="1"/>
</dbReference>
<protein>
    <recommendedName>
        <fullName evidence="2">NACHT domain-containing protein</fullName>
    </recommendedName>
</protein>
<evidence type="ECO:0000313" key="3">
    <source>
        <dbReference type="EMBL" id="KAK7420745.1"/>
    </source>
</evidence>
<dbReference type="PANTHER" id="PTHR10039:SF14">
    <property type="entry name" value="NACHT DOMAIN-CONTAINING PROTEIN"/>
    <property type="match status" value="1"/>
</dbReference>
<dbReference type="Proteomes" id="UP001498476">
    <property type="component" value="Unassembled WGS sequence"/>
</dbReference>
<dbReference type="InterPro" id="IPR031359">
    <property type="entry name" value="NACHT_N"/>
</dbReference>
<keyword evidence="4" id="KW-1185">Reference proteome</keyword>
<comment type="caution">
    <text evidence="3">The sequence shown here is derived from an EMBL/GenBank/DDBJ whole genome shotgun (WGS) entry which is preliminary data.</text>
</comment>
<reference evidence="3 4" key="1">
    <citation type="journal article" date="2025" name="Microbiol. Resour. Announc.">
        <title>Draft genome sequences for Neonectria magnoliae and Neonectria punicea, canker pathogens of Liriodendron tulipifera and Acer saccharum in West Virginia.</title>
        <authorList>
            <person name="Petronek H.M."/>
            <person name="Kasson M.T."/>
            <person name="Metheny A.M."/>
            <person name="Stauder C.M."/>
            <person name="Lovett B."/>
            <person name="Lynch S.C."/>
            <person name="Garnas J.R."/>
            <person name="Kasson L.R."/>
            <person name="Stajich J.E."/>
        </authorList>
    </citation>
    <scope>NUCLEOTIDE SEQUENCE [LARGE SCALE GENOMIC DNA]</scope>
    <source>
        <strain evidence="3 4">NRRL 64653</strain>
    </source>
</reference>
<proteinExistence type="predicted"/>
<dbReference type="Pfam" id="PF17100">
    <property type="entry name" value="NACHT_N"/>
    <property type="match status" value="1"/>
</dbReference>
<dbReference type="PROSITE" id="PS50837">
    <property type="entry name" value="NACHT"/>
    <property type="match status" value="1"/>
</dbReference>
<gene>
    <name evidence="3" type="ORF">QQX98_002548</name>
</gene>
<sequence length="691" mass="79072">MSSPSLQKIVKVEPTAAVAWGGITTFMKIIASPVSEPGINRGGINYVLDSVEWYWELTRLLLDPDKIDESSTALQGLLRCHIVNLYKALLLYQMQSVCLYNKHWAAVILKYLVKLDDWQDRIDSVKKAKASLDDYFLELEKEQTRVLHDIQDQKCLHDLYVDDPEGQKKAIENAQGGLLEDSYCWIFDNDDFQRFRNLSEYRLLWIKGDPGKGKIMLICGIIDELVSKSFHPLLYFFCRVIQDGSRDASLVLCGIMWLLCDKHSNLIQYVRGKYHRAGNATFHSQSTLPILEGILTNMLRDPCLQDAVFLIDALDECADDTREDLIHFIVKWSTDFPAKWIVSSRGWLSIEKIIRKGEDIMVSLELNKNSTSQAVKTFIQFKVNELAKHNRYDQKTKDIVSETLLRKSDDTFLWAALVIKDLRAVSPGRAIKKLSSIPRGLNELYERMLHQTFASDEPEICRQVLATACIAYRPVTLGELRTLVTGVADCNNVLLEETIGECGSFLTVRDGIVYFVHQSARDFLINNAKDEIFPLGTQHQHRLLFHHSLDAMKILKRDMYDLQSPGVLIEEISCPEPDPLSCLRYACVYWVDHFEEIWDNRQPSDDEAVAKFVRERFLYWLEALGLKGKMPEGTKAVRKLSKFMNDVESTAVSGLKYLIMDAEKFVAFPRTVDWGCAASNLRLSACVQPQW</sequence>
<dbReference type="InterPro" id="IPR056884">
    <property type="entry name" value="NPHP3-like_N"/>
</dbReference>
<name>A0ABR1HHW8_9HYPO</name>
<dbReference type="PANTHER" id="PTHR10039">
    <property type="entry name" value="AMELOGENIN"/>
    <property type="match status" value="1"/>
</dbReference>
<dbReference type="EMBL" id="JAZAVJ010000027">
    <property type="protein sequence ID" value="KAK7420745.1"/>
    <property type="molecule type" value="Genomic_DNA"/>
</dbReference>
<evidence type="ECO:0000256" key="1">
    <source>
        <dbReference type="ARBA" id="ARBA00022737"/>
    </source>
</evidence>
<dbReference type="Gene3D" id="3.40.50.300">
    <property type="entry name" value="P-loop containing nucleotide triphosphate hydrolases"/>
    <property type="match status" value="1"/>
</dbReference>
<organism evidence="3 4">
    <name type="scientific">Neonectria punicea</name>
    <dbReference type="NCBI Taxonomy" id="979145"/>
    <lineage>
        <taxon>Eukaryota</taxon>
        <taxon>Fungi</taxon>
        <taxon>Dikarya</taxon>
        <taxon>Ascomycota</taxon>
        <taxon>Pezizomycotina</taxon>
        <taxon>Sordariomycetes</taxon>
        <taxon>Hypocreomycetidae</taxon>
        <taxon>Hypocreales</taxon>
        <taxon>Nectriaceae</taxon>
        <taxon>Neonectria</taxon>
    </lineage>
</organism>
<evidence type="ECO:0000313" key="4">
    <source>
        <dbReference type="Proteomes" id="UP001498476"/>
    </source>
</evidence>